<evidence type="ECO:0000256" key="1">
    <source>
        <dbReference type="SAM" id="MobiDB-lite"/>
    </source>
</evidence>
<keyword evidence="3" id="KW-1185">Reference proteome</keyword>
<evidence type="ECO:0000313" key="2">
    <source>
        <dbReference type="EMBL" id="GFY34018.1"/>
    </source>
</evidence>
<organism evidence="2 3">
    <name type="scientific">Trichonephila clavipes</name>
    <name type="common">Golden silk orbweaver</name>
    <name type="synonym">Nephila clavipes</name>
    <dbReference type="NCBI Taxonomy" id="2585209"/>
    <lineage>
        <taxon>Eukaryota</taxon>
        <taxon>Metazoa</taxon>
        <taxon>Ecdysozoa</taxon>
        <taxon>Arthropoda</taxon>
        <taxon>Chelicerata</taxon>
        <taxon>Arachnida</taxon>
        <taxon>Araneae</taxon>
        <taxon>Araneomorphae</taxon>
        <taxon>Entelegynae</taxon>
        <taxon>Araneoidea</taxon>
        <taxon>Nephilidae</taxon>
        <taxon>Trichonephila</taxon>
    </lineage>
</organism>
<name>A0A8X6WFJ6_TRICX</name>
<sequence length="240" mass="28166">MFILNKSVVRKIRLSVGENGNNIIHFTTTYHIGASRQDLERLRESRHQKEPRDSDKYKNNKEFIDDYLDSIISDRKSKEEQARVTAESQLEFERINLEKVKLEIELGKINLERAKLESQRDSNELQRTNPETKQTSIENFILSVRTLTLPIPKKQEGWNLFFSSLERSFKTKNVPDEFKGEILLNLLGEKAENILVYVKDEEISDYNKLKSLVLREFEPTPLICLQNFQKAKRMPNEAHV</sequence>
<reference evidence="2" key="1">
    <citation type="submission" date="2020-08" db="EMBL/GenBank/DDBJ databases">
        <title>Multicomponent nature underlies the extraordinary mechanical properties of spider dragline silk.</title>
        <authorList>
            <person name="Kono N."/>
            <person name="Nakamura H."/>
            <person name="Mori M."/>
            <person name="Yoshida Y."/>
            <person name="Ohtoshi R."/>
            <person name="Malay A.D."/>
            <person name="Moran D.A.P."/>
            <person name="Tomita M."/>
            <person name="Numata K."/>
            <person name="Arakawa K."/>
        </authorList>
    </citation>
    <scope>NUCLEOTIDE SEQUENCE</scope>
</reference>
<dbReference type="PANTHER" id="PTHR46888">
    <property type="entry name" value="ZINC KNUCKLE DOMAINCONTAINING PROTEIN-RELATED"/>
    <property type="match status" value="1"/>
</dbReference>
<dbReference type="AlphaFoldDB" id="A0A8X6WFJ6"/>
<gene>
    <name evidence="2" type="primary">TY3B-I_375</name>
    <name evidence="2" type="ORF">TNCV_3036711</name>
</gene>
<dbReference type="PANTHER" id="PTHR46888:SF1">
    <property type="entry name" value="RIBONUCLEASE H"/>
    <property type="match status" value="1"/>
</dbReference>
<dbReference type="Proteomes" id="UP000887159">
    <property type="component" value="Unassembled WGS sequence"/>
</dbReference>
<dbReference type="EMBL" id="BMAU01021419">
    <property type="protein sequence ID" value="GFY34018.1"/>
    <property type="molecule type" value="Genomic_DNA"/>
</dbReference>
<evidence type="ECO:0000313" key="3">
    <source>
        <dbReference type="Proteomes" id="UP000887159"/>
    </source>
</evidence>
<proteinExistence type="predicted"/>
<feature type="region of interest" description="Disordered" evidence="1">
    <location>
        <begin position="37"/>
        <end position="58"/>
    </location>
</feature>
<protein>
    <submittedName>
        <fullName evidence="2">Transposon Ty3-I Gag-Pol polyprotein</fullName>
    </submittedName>
</protein>
<comment type="caution">
    <text evidence="2">The sequence shown here is derived from an EMBL/GenBank/DDBJ whole genome shotgun (WGS) entry which is preliminary data.</text>
</comment>
<accession>A0A8X6WFJ6</accession>